<dbReference type="AlphaFoldDB" id="A0A0F9S576"/>
<feature type="compositionally biased region" description="Basic residues" evidence="1">
    <location>
        <begin position="70"/>
        <end position="86"/>
    </location>
</feature>
<feature type="compositionally biased region" description="Basic and acidic residues" evidence="1">
    <location>
        <begin position="57"/>
        <end position="68"/>
    </location>
</feature>
<evidence type="ECO:0000313" key="2">
    <source>
        <dbReference type="EMBL" id="KKN57372.1"/>
    </source>
</evidence>
<feature type="region of interest" description="Disordered" evidence="1">
    <location>
        <begin position="1"/>
        <end position="20"/>
    </location>
</feature>
<sequence length="86" mass="9860">MDTTENNPMPEPLPTRGQVSAYMARIGRRGGKKGGKRSMETMTPEERSARASNAVKARWDRYYEDNPRPTKARKRKPAKKKARKRA</sequence>
<protein>
    <submittedName>
        <fullName evidence="2">Uncharacterized protein</fullName>
    </submittedName>
</protein>
<evidence type="ECO:0000256" key="1">
    <source>
        <dbReference type="SAM" id="MobiDB-lite"/>
    </source>
</evidence>
<comment type="caution">
    <text evidence="2">The sequence shown here is derived from an EMBL/GenBank/DDBJ whole genome shotgun (WGS) entry which is preliminary data.</text>
</comment>
<dbReference type="EMBL" id="LAZR01000806">
    <property type="protein sequence ID" value="KKN57372.1"/>
    <property type="molecule type" value="Genomic_DNA"/>
</dbReference>
<gene>
    <name evidence="2" type="ORF">LCGC14_0562780</name>
</gene>
<name>A0A0F9S576_9ZZZZ</name>
<proteinExistence type="predicted"/>
<feature type="region of interest" description="Disordered" evidence="1">
    <location>
        <begin position="26"/>
        <end position="86"/>
    </location>
</feature>
<feature type="compositionally biased region" description="Basic residues" evidence="1">
    <location>
        <begin position="26"/>
        <end position="36"/>
    </location>
</feature>
<organism evidence="2">
    <name type="scientific">marine sediment metagenome</name>
    <dbReference type="NCBI Taxonomy" id="412755"/>
    <lineage>
        <taxon>unclassified sequences</taxon>
        <taxon>metagenomes</taxon>
        <taxon>ecological metagenomes</taxon>
    </lineage>
</organism>
<reference evidence="2" key="1">
    <citation type="journal article" date="2015" name="Nature">
        <title>Complex archaea that bridge the gap between prokaryotes and eukaryotes.</title>
        <authorList>
            <person name="Spang A."/>
            <person name="Saw J.H."/>
            <person name="Jorgensen S.L."/>
            <person name="Zaremba-Niedzwiedzka K."/>
            <person name="Martijn J."/>
            <person name="Lind A.E."/>
            <person name="van Eijk R."/>
            <person name="Schleper C."/>
            <person name="Guy L."/>
            <person name="Ettema T.J."/>
        </authorList>
    </citation>
    <scope>NUCLEOTIDE SEQUENCE</scope>
</reference>
<accession>A0A0F9S576</accession>